<gene>
    <name evidence="3" type="ORF">POSPLADRAFT_1044757</name>
</gene>
<protein>
    <submittedName>
        <fullName evidence="3">Uncharacterized protein</fullName>
    </submittedName>
</protein>
<name>A0A1X6NAB4_9APHY</name>
<sequence length="359" mass="39777">MSGVDNNNDVAHATITEVVDSVHTPGLLRQGTEPTWVSVPGGVPLVLHNGNCERCMQFAMHIAGLRLCDQSLIDAEDAARATMIQRHFNNGWSFPGERGLVEDRARLRDAQARIRELEERLNTEMVARIRAEEQERLNTEILARIRAEEHLRLAMDQRDYFTRTFGFDVVEESTYGSSSSIASTGMAQPSRQSPVEYWWTWFNKNPSAAPTSFRPYVQLRNWAPSTRTSEVARRAWIEAMVHVLSVRGLYAYIVAVQGFNVATNPIIVMAPVLDAGVLPRDVAQFMASQGVQPTEVGVLGTHAVRERNVRLGRTPGDTSPYTDGPSHVTDAIPHIDTPMPLPAPRNAPAETNNTMGTAP</sequence>
<dbReference type="AlphaFoldDB" id="A0A1X6NAB4"/>
<accession>A0A1X6NAB4</accession>
<organism evidence="3 4">
    <name type="scientific">Postia placenta MAD-698-R-SB12</name>
    <dbReference type="NCBI Taxonomy" id="670580"/>
    <lineage>
        <taxon>Eukaryota</taxon>
        <taxon>Fungi</taxon>
        <taxon>Dikarya</taxon>
        <taxon>Basidiomycota</taxon>
        <taxon>Agaricomycotina</taxon>
        <taxon>Agaricomycetes</taxon>
        <taxon>Polyporales</taxon>
        <taxon>Adustoporiaceae</taxon>
        <taxon>Rhodonia</taxon>
    </lineage>
</organism>
<evidence type="ECO:0000256" key="1">
    <source>
        <dbReference type="SAM" id="Coils"/>
    </source>
</evidence>
<keyword evidence="1" id="KW-0175">Coiled coil</keyword>
<evidence type="ECO:0000313" key="3">
    <source>
        <dbReference type="EMBL" id="OSX65376.1"/>
    </source>
</evidence>
<evidence type="ECO:0000256" key="2">
    <source>
        <dbReference type="SAM" id="MobiDB-lite"/>
    </source>
</evidence>
<feature type="compositionally biased region" description="Polar residues" evidence="2">
    <location>
        <begin position="349"/>
        <end position="359"/>
    </location>
</feature>
<dbReference type="Proteomes" id="UP000194127">
    <property type="component" value="Unassembled WGS sequence"/>
</dbReference>
<proteinExistence type="predicted"/>
<dbReference type="EMBL" id="KZ110593">
    <property type="protein sequence ID" value="OSX65376.1"/>
    <property type="molecule type" value="Genomic_DNA"/>
</dbReference>
<reference evidence="3 4" key="1">
    <citation type="submission" date="2017-04" db="EMBL/GenBank/DDBJ databases">
        <title>Genome Sequence of the Model Brown-Rot Fungus Postia placenta SB12.</title>
        <authorList>
            <consortium name="DOE Joint Genome Institute"/>
            <person name="Gaskell J."/>
            <person name="Kersten P."/>
            <person name="Larrondo L.F."/>
            <person name="Canessa P."/>
            <person name="Martinez D."/>
            <person name="Hibbett D."/>
            <person name="Schmoll M."/>
            <person name="Kubicek C.P."/>
            <person name="Martinez A.T."/>
            <person name="Yadav J."/>
            <person name="Master E."/>
            <person name="Magnuson J.K."/>
            <person name="James T."/>
            <person name="Yaver D."/>
            <person name="Berka R."/>
            <person name="Labutti K."/>
            <person name="Lipzen A."/>
            <person name="Aerts A."/>
            <person name="Barry K."/>
            <person name="Henrissat B."/>
            <person name="Blanchette R."/>
            <person name="Grigoriev I."/>
            <person name="Cullen D."/>
        </authorList>
    </citation>
    <scope>NUCLEOTIDE SEQUENCE [LARGE SCALE GENOMIC DNA]</scope>
    <source>
        <strain evidence="3 4">MAD-698-R-SB12</strain>
    </source>
</reference>
<keyword evidence="4" id="KW-1185">Reference proteome</keyword>
<feature type="region of interest" description="Disordered" evidence="2">
    <location>
        <begin position="333"/>
        <end position="359"/>
    </location>
</feature>
<dbReference type="RefSeq" id="XP_024342170.1">
    <property type="nucleotide sequence ID" value="XM_024478597.1"/>
</dbReference>
<dbReference type="OrthoDB" id="10285900at2759"/>
<evidence type="ECO:0000313" key="4">
    <source>
        <dbReference type="Proteomes" id="UP000194127"/>
    </source>
</evidence>
<dbReference type="GeneID" id="36323547"/>
<feature type="coiled-coil region" evidence="1">
    <location>
        <begin position="100"/>
        <end position="134"/>
    </location>
</feature>